<evidence type="ECO:0000313" key="2">
    <source>
        <dbReference type="Proteomes" id="UP000034883"/>
    </source>
</evidence>
<accession>A0A0F6W6T4</accession>
<sequence length="244" mass="26648">MSVVVGGFVSGTVTLSEGPMSHAPAGTSGWEGDGAMRLAEELQAQLQAELDASFTVGFDATLKQYEVSASSAFSLTFTGEAGLALRRALGFSGDLGAADEHVSDVLPYYLIESNLDGWSKVSEPYEPDEDVVQEAVSDGGIPYAVARDTTELWSDWTQPMEPYALTFESAASSSAPWTWHHFFRHVRGTHRFKVYEDLAAGDSLGVYMLRAEGATFSLRTRAPVVADWRDRWDITFLTRFIQAA</sequence>
<gene>
    <name evidence="1" type="ORF">DB32_006041</name>
</gene>
<organism evidence="1 2">
    <name type="scientific">Sandaracinus amylolyticus</name>
    <dbReference type="NCBI Taxonomy" id="927083"/>
    <lineage>
        <taxon>Bacteria</taxon>
        <taxon>Pseudomonadati</taxon>
        <taxon>Myxococcota</taxon>
        <taxon>Polyangia</taxon>
        <taxon>Polyangiales</taxon>
        <taxon>Sandaracinaceae</taxon>
        <taxon>Sandaracinus</taxon>
    </lineage>
</organism>
<evidence type="ECO:0000313" key="1">
    <source>
        <dbReference type="EMBL" id="AKF08892.1"/>
    </source>
</evidence>
<reference evidence="1 2" key="1">
    <citation type="submission" date="2015-03" db="EMBL/GenBank/DDBJ databases">
        <title>Genome assembly of Sandaracinus amylolyticus DSM 53668.</title>
        <authorList>
            <person name="Sharma G."/>
            <person name="Subramanian S."/>
        </authorList>
    </citation>
    <scope>NUCLEOTIDE SEQUENCE [LARGE SCALE GENOMIC DNA]</scope>
    <source>
        <strain evidence="1 2">DSM 53668</strain>
    </source>
</reference>
<dbReference type="Proteomes" id="UP000034883">
    <property type="component" value="Chromosome"/>
</dbReference>
<protein>
    <submittedName>
        <fullName evidence="1">Uncharacterized protein</fullName>
    </submittedName>
</protein>
<name>A0A0F6W6T4_9BACT</name>
<dbReference type="KEGG" id="samy:DB32_006041"/>
<keyword evidence="2" id="KW-1185">Reference proteome</keyword>
<dbReference type="STRING" id="927083.DB32_006041"/>
<proteinExistence type="predicted"/>
<dbReference type="EMBL" id="CP011125">
    <property type="protein sequence ID" value="AKF08892.1"/>
    <property type="molecule type" value="Genomic_DNA"/>
</dbReference>
<dbReference type="AlphaFoldDB" id="A0A0F6W6T4"/>